<sequence length="237" mass="28758">MELKKKQIETPIKHRYETKFSVLDLNRNEIENIIKSHPAMFHEIYFTRNVNNIYFDTVDFSSFIDNIEGVRDRKKVRIRWYGDLLGECKNPILEIKYKKGLLGWKERHNLPDFTLDLENHFNFKGVFERLVNSKSFDLYKLDLQFLIPTLLNRYERTYYLSSDKKYRLTLDNKMEFYSINPIRDYFKIFSDEEKTVVELKYDQQYADGARGITEHFPFRVTKNSKYVIGVERIRNWK</sequence>
<accession>A0A382DVG3</accession>
<dbReference type="Pfam" id="PF09359">
    <property type="entry name" value="VTC"/>
    <property type="match status" value="1"/>
</dbReference>
<dbReference type="AlphaFoldDB" id="A0A382DVG3"/>
<dbReference type="Gene3D" id="3.20.100.30">
    <property type="entry name" value="VTC, catalytic tunnel domain"/>
    <property type="match status" value="1"/>
</dbReference>
<protein>
    <recommendedName>
        <fullName evidence="1">VTC domain-containing protein</fullName>
    </recommendedName>
</protein>
<gene>
    <name evidence="2" type="ORF">METZ01_LOCUS194946</name>
</gene>
<proteinExistence type="predicted"/>
<dbReference type="InterPro" id="IPR018966">
    <property type="entry name" value="VTC_domain"/>
</dbReference>
<evidence type="ECO:0000259" key="1">
    <source>
        <dbReference type="Pfam" id="PF09359"/>
    </source>
</evidence>
<reference evidence="2" key="1">
    <citation type="submission" date="2018-05" db="EMBL/GenBank/DDBJ databases">
        <authorList>
            <person name="Lanie J.A."/>
            <person name="Ng W.-L."/>
            <person name="Kazmierczak K.M."/>
            <person name="Andrzejewski T.M."/>
            <person name="Davidsen T.M."/>
            <person name="Wayne K.J."/>
            <person name="Tettelin H."/>
            <person name="Glass J.I."/>
            <person name="Rusch D."/>
            <person name="Podicherti R."/>
            <person name="Tsui H.-C.T."/>
            <person name="Winkler M.E."/>
        </authorList>
    </citation>
    <scope>NUCLEOTIDE SEQUENCE</scope>
</reference>
<name>A0A382DVG3_9ZZZZ</name>
<feature type="domain" description="VTC" evidence="1">
    <location>
        <begin position="15"/>
        <end position="231"/>
    </location>
</feature>
<dbReference type="EMBL" id="UINC01041178">
    <property type="protein sequence ID" value="SVB42092.1"/>
    <property type="molecule type" value="Genomic_DNA"/>
</dbReference>
<dbReference type="GO" id="GO:0006799">
    <property type="term" value="P:polyphosphate biosynthetic process"/>
    <property type="evidence" value="ECO:0007669"/>
    <property type="project" value="UniProtKB-ARBA"/>
</dbReference>
<evidence type="ECO:0000313" key="2">
    <source>
        <dbReference type="EMBL" id="SVB42092.1"/>
    </source>
</evidence>
<dbReference type="CDD" id="cd07750">
    <property type="entry name" value="PolyPPase_VTC_like"/>
    <property type="match status" value="1"/>
</dbReference>
<organism evidence="2">
    <name type="scientific">marine metagenome</name>
    <dbReference type="NCBI Taxonomy" id="408172"/>
    <lineage>
        <taxon>unclassified sequences</taxon>
        <taxon>metagenomes</taxon>
        <taxon>ecological metagenomes</taxon>
    </lineage>
</organism>
<dbReference type="InterPro" id="IPR042267">
    <property type="entry name" value="VTC_sf"/>
</dbReference>